<evidence type="ECO:0000256" key="3">
    <source>
        <dbReference type="SAM" id="SignalP"/>
    </source>
</evidence>
<feature type="domain" description="SbsA Ig-like" evidence="4">
    <location>
        <begin position="1323"/>
        <end position="1416"/>
    </location>
</feature>
<dbReference type="EMBL" id="QTUA01000001">
    <property type="protein sequence ID" value="REF31648.1"/>
    <property type="molecule type" value="Genomic_DNA"/>
</dbReference>
<feature type="domain" description="SbsA Ig-like" evidence="4">
    <location>
        <begin position="793"/>
        <end position="892"/>
    </location>
</feature>
<dbReference type="Pfam" id="PF13205">
    <property type="entry name" value="Big_5"/>
    <property type="match status" value="3"/>
</dbReference>
<evidence type="ECO:0000313" key="7">
    <source>
        <dbReference type="EMBL" id="REF31648.1"/>
    </source>
</evidence>
<comment type="caution">
    <text evidence="7">The sequence shown here is derived from an EMBL/GenBank/DDBJ whole genome shotgun (WGS) entry which is preliminary data.</text>
</comment>
<feature type="region of interest" description="Disordered" evidence="2">
    <location>
        <begin position="397"/>
        <end position="422"/>
    </location>
</feature>
<feature type="domain" description="DUF4082" evidence="5">
    <location>
        <begin position="1170"/>
        <end position="1311"/>
    </location>
</feature>
<feature type="domain" description="DUF4082" evidence="5">
    <location>
        <begin position="912"/>
        <end position="1050"/>
    </location>
</feature>
<dbReference type="Proteomes" id="UP000256253">
    <property type="component" value="Unassembled WGS sequence"/>
</dbReference>
<protein>
    <submittedName>
        <fullName evidence="7">Ig-like domain-containing protein</fullName>
    </submittedName>
</protein>
<dbReference type="InterPro" id="IPR032812">
    <property type="entry name" value="SbsA_Ig"/>
</dbReference>
<accession>A0A3D9UQA9</accession>
<dbReference type="Gene3D" id="2.60.40.1220">
    <property type="match status" value="2"/>
</dbReference>
<dbReference type="Pfam" id="PF20254">
    <property type="entry name" value="DMFA2_C"/>
    <property type="match status" value="1"/>
</dbReference>
<proteinExistence type="predicted"/>
<feature type="domain" description="N,N-dimethylformamidase beta subunit-like C-terminal" evidence="6">
    <location>
        <begin position="86"/>
        <end position="484"/>
    </location>
</feature>
<feature type="domain" description="DUF4082" evidence="5">
    <location>
        <begin position="646"/>
        <end position="785"/>
    </location>
</feature>
<keyword evidence="8" id="KW-1185">Reference proteome</keyword>
<dbReference type="Gene3D" id="2.60.40.10">
    <property type="entry name" value="Immunoglobulins"/>
    <property type="match status" value="1"/>
</dbReference>
<dbReference type="InterPro" id="IPR013783">
    <property type="entry name" value="Ig-like_fold"/>
</dbReference>
<name>A0A3D9UQA9_9MICO</name>
<keyword evidence="1 3" id="KW-0732">Signal</keyword>
<dbReference type="InterPro" id="IPR025141">
    <property type="entry name" value="DUF4082"/>
</dbReference>
<dbReference type="GO" id="GO:0005975">
    <property type="term" value="P:carbohydrate metabolic process"/>
    <property type="evidence" value="ECO:0007669"/>
    <property type="project" value="UniProtKB-ARBA"/>
</dbReference>
<gene>
    <name evidence="7" type="ORF">DFJ65_2720</name>
</gene>
<dbReference type="InterPro" id="IPR014756">
    <property type="entry name" value="Ig_E-set"/>
</dbReference>
<feature type="domain" description="SbsA Ig-like" evidence="4">
    <location>
        <begin position="1061"/>
        <end position="1155"/>
    </location>
</feature>
<dbReference type="Pfam" id="PF17957">
    <property type="entry name" value="Big_7"/>
    <property type="match status" value="1"/>
</dbReference>
<evidence type="ECO:0000259" key="6">
    <source>
        <dbReference type="Pfam" id="PF20254"/>
    </source>
</evidence>
<reference evidence="7 8" key="1">
    <citation type="submission" date="2018-08" db="EMBL/GenBank/DDBJ databases">
        <title>Sequencing the genomes of 1000 actinobacteria strains.</title>
        <authorList>
            <person name="Klenk H.-P."/>
        </authorList>
    </citation>
    <scope>NUCLEOTIDE SEQUENCE [LARGE SCALE GENOMIC DNA]</scope>
    <source>
        <strain evidence="7 8">DSM 22967</strain>
    </source>
</reference>
<evidence type="ECO:0000256" key="1">
    <source>
        <dbReference type="ARBA" id="ARBA00022729"/>
    </source>
</evidence>
<feature type="domain" description="DUF4082" evidence="5">
    <location>
        <begin position="1430"/>
        <end position="1571"/>
    </location>
</feature>
<feature type="chain" id="PRO_5038786426" evidence="3">
    <location>
        <begin position="19"/>
        <end position="1579"/>
    </location>
</feature>
<dbReference type="InterPro" id="IPR046540">
    <property type="entry name" value="DMFA2_C"/>
</dbReference>
<evidence type="ECO:0000256" key="2">
    <source>
        <dbReference type="SAM" id="MobiDB-lite"/>
    </source>
</evidence>
<dbReference type="Pfam" id="PF13313">
    <property type="entry name" value="DUF4082"/>
    <property type="match status" value="4"/>
</dbReference>
<dbReference type="InterPro" id="IPR014755">
    <property type="entry name" value="Cu-Rt/internalin_Ig-like"/>
</dbReference>
<dbReference type="SUPFAM" id="SSF81296">
    <property type="entry name" value="E set domains"/>
    <property type="match status" value="1"/>
</dbReference>
<organism evidence="7 8">
    <name type="scientific">Calidifontibacter indicus</name>
    <dbReference type="NCBI Taxonomy" id="419650"/>
    <lineage>
        <taxon>Bacteria</taxon>
        <taxon>Bacillati</taxon>
        <taxon>Actinomycetota</taxon>
        <taxon>Actinomycetes</taxon>
        <taxon>Micrococcales</taxon>
        <taxon>Dermacoccaceae</taxon>
        <taxon>Calidifontibacter</taxon>
    </lineage>
</organism>
<evidence type="ECO:0000313" key="8">
    <source>
        <dbReference type="Proteomes" id="UP000256253"/>
    </source>
</evidence>
<evidence type="ECO:0000259" key="4">
    <source>
        <dbReference type="Pfam" id="PF13205"/>
    </source>
</evidence>
<feature type="signal peptide" evidence="3">
    <location>
        <begin position="1"/>
        <end position="18"/>
    </location>
</feature>
<sequence>MLAMGVVLALMLTAVASAAPAPAAAGPCDGTYNKIACENSKPGSPESEWDIQGSGDTTIQGFSTDISVNIGQRIDFKVDTTASAYTVTIYRIGYYQGNGARKIATVTPSASLPQKQPQCITDVTTELYDCGNWGVSASWNVPSDAVSGVYIALLKRTDNGDSSHITFVVRDDSSHSDITFQTSDPTWQAYNTYGGSGFYQGAANGRAYKISYNRPVLTRSWVSGRDFFMANEYPAVRFLERNGYDVSYQSGVDTDRYGSLLVNHKVFLSVGHDEYWSGAQRANVEAARDAGVNLQFLSGNEIYWRTRYEPSADTSHTAYRTLVSYKETWANAKIDPSSEWTGTYRDPRFAPTSQGGGKPENALSGTIFMSNYTDAPVTVTKAQGTLRLWRNSGLASMTGTSTPLAPHTVGYESDEDQDNGARPPGLIRLSTTTAASDSYMQDFGSAATLAGTTTHSVTLYRAQSGALVFGAGSVQWTWGLDSNHDSAFAPSAADARMQQAQVNLLADMGAQPTTLMAGMVPATKSTDTVGPTVSITSPGAGSSQANGASVTVTGTAADTGGGVVAAVEYSADGGATWHPAAGTTSWAFTYTQHGSGTQTIRVRGVDDSANIGAVATRDFAVSCPCNVFGTATPSTAPISTAGVTSLATTDPSAVELGMRFTPTTDTFATGVRFYKGTGNTGTHIGRLWSSSGQLLASVTFTGETATGWQTAQFSSIVPITAGSTYVVSYTAPNGHYAAQPDAFSSAGLVAPPLKVDGGYGAIPAGVYSNPGSFPNQSYQNTNYFVDVLVNGTDTTPLTVTNQWPLPGSTSVAGTTPITASYSKSIAAGSQKVVVTDQLGNTVTGTTTYDTSTRTVTFQPSQVLNGFVKYTVTVTGTDALGNPVSSGGSWSFTSAKPDAVVGTCPCSLFNDSTVPSIIDTGATQPVSVGVRFAPTQDGTITGMQFYKGPGNTGTHTGTLWSDSGTVLATGTFAGESTAGWQTLTFTQPVAVTAGSNYVVSYRSSTGSYPVTPGDFATADRSRGPLSVTSTAGRYTYSDAFPTQATSTNYFVDPIFVKQAPSIAVTAMSPASGATDVPTSSNVTAWFSSSIIPGATFTVAQGATSIAGSTVLSADGTQLTFTPSAALPADKDITVTLSGVVSTQGASLPTQTWTFHTSAPGNTVTQSLFSNQTPTEVSSSDNAAVELGTVWTPGVDGTVTGVRFYKGTGNGGTHTGSLWSMSGQRLATVTFAGETPTGWQTASFSSPVQVSADTSYVVSYLAPQGHYSDTPGFFNSPLVNGDLSAPAGQNGRYLYGAAGGFPLYTFNSTSYFVDVVFAAPTPVMAVTSQTPAPGATGVSTATKPSITFSAPLTTGWAMSVKAGATPVPGSASLSTDGRTLTFTPTAALPTTTALTVTVTGINSTTAGALADQTWSFQTGSATTALVSMFPTQTPVTPSDSDTTGIELGTAFTPSVAGSVTAIKFYKGSGNTGTHTGSLWTSTGTKLASVTFTGESASGWQTAQLATPVDLTAGQTYVVSYFAPKGHYSSTGAFFNTPVTNGPLTAVSTNNGRYRYGSTSGFPTSSWNATNYFVDVVFRYAP</sequence>
<evidence type="ECO:0000259" key="5">
    <source>
        <dbReference type="Pfam" id="PF13313"/>
    </source>
</evidence>